<geneLocation type="plasmid" evidence="3">
    <name>LIBA6289</name>
</geneLocation>
<evidence type="ECO:0000259" key="2">
    <source>
        <dbReference type="PROSITE" id="PS50943"/>
    </source>
</evidence>
<dbReference type="Gene3D" id="1.10.260.40">
    <property type="entry name" value="lambda repressor-like DNA-binding domains"/>
    <property type="match status" value="1"/>
</dbReference>
<organism evidence="3">
    <name type="scientific">Clostridioides difficile</name>
    <name type="common">Peptoclostridium difficile</name>
    <dbReference type="NCBI Taxonomy" id="1496"/>
    <lineage>
        <taxon>Bacteria</taxon>
        <taxon>Bacillati</taxon>
        <taxon>Bacillota</taxon>
        <taxon>Clostridia</taxon>
        <taxon>Peptostreptococcales</taxon>
        <taxon>Peptostreptococcaceae</taxon>
        <taxon>Clostridioides</taxon>
    </lineage>
</organism>
<dbReference type="InterPro" id="IPR001387">
    <property type="entry name" value="Cro/C1-type_HTH"/>
</dbReference>
<gene>
    <name evidence="3" type="ORF">plasmid_LIBA6289_00077</name>
</gene>
<protein>
    <submittedName>
        <fullName evidence="3">Regulatory protein</fullName>
    </submittedName>
</protein>
<dbReference type="SUPFAM" id="SSF47413">
    <property type="entry name" value="lambda repressor-like DNA-binding domains"/>
    <property type="match status" value="1"/>
</dbReference>
<dbReference type="PANTHER" id="PTHR46797">
    <property type="entry name" value="HTH-TYPE TRANSCRIPTIONAL REGULATOR"/>
    <property type="match status" value="1"/>
</dbReference>
<dbReference type="InterPro" id="IPR050807">
    <property type="entry name" value="TransReg_Diox_bact_type"/>
</dbReference>
<evidence type="ECO:0000256" key="1">
    <source>
        <dbReference type="ARBA" id="ARBA00023125"/>
    </source>
</evidence>
<dbReference type="GO" id="GO:0003677">
    <property type="term" value="F:DNA binding"/>
    <property type="evidence" value="ECO:0007669"/>
    <property type="project" value="UniProtKB-KW"/>
</dbReference>
<dbReference type="AlphaFoldDB" id="A0A2R4NCA2"/>
<name>A0A2R4NCA2_CLODI</name>
<feature type="domain" description="HTH cro/C1-type" evidence="2">
    <location>
        <begin position="14"/>
        <end position="68"/>
    </location>
</feature>
<dbReference type="EMBL" id="MF547664">
    <property type="protein sequence ID" value="AVX33762.1"/>
    <property type="molecule type" value="Genomic_DNA"/>
</dbReference>
<accession>A0A2R4NCA2</accession>
<dbReference type="RefSeq" id="WP_107594946.1">
    <property type="nucleotide sequence ID" value="NZ_BIOW01000011.1"/>
</dbReference>
<dbReference type="InterPro" id="IPR010982">
    <property type="entry name" value="Lambda_DNA-bd_dom_sf"/>
</dbReference>
<sequence>MNLDKIYIIIGNRIKNFRKKLGYSQKTLAKKVGVAYTYIGQIERAEKKASFHSLLKIANALEMPLEILLENIILNDDEVETVSSECYELIDALSLKEQKIMLKLIKEIIEYGEVSK</sequence>
<evidence type="ECO:0000313" key="3">
    <source>
        <dbReference type="EMBL" id="AVX33762.1"/>
    </source>
</evidence>
<dbReference type="PROSITE" id="PS50943">
    <property type="entry name" value="HTH_CROC1"/>
    <property type="match status" value="1"/>
</dbReference>
<dbReference type="CDD" id="cd00093">
    <property type="entry name" value="HTH_XRE"/>
    <property type="match status" value="1"/>
</dbReference>
<dbReference type="Pfam" id="PF01381">
    <property type="entry name" value="HTH_3"/>
    <property type="match status" value="1"/>
</dbReference>
<dbReference type="GO" id="GO:0003700">
    <property type="term" value="F:DNA-binding transcription factor activity"/>
    <property type="evidence" value="ECO:0007669"/>
    <property type="project" value="TreeGrafter"/>
</dbReference>
<dbReference type="GO" id="GO:0005829">
    <property type="term" value="C:cytosol"/>
    <property type="evidence" value="ECO:0007669"/>
    <property type="project" value="TreeGrafter"/>
</dbReference>
<proteinExistence type="predicted"/>
<dbReference type="PANTHER" id="PTHR46797:SF1">
    <property type="entry name" value="METHYLPHOSPHONATE SYNTHASE"/>
    <property type="match status" value="1"/>
</dbReference>
<dbReference type="SMART" id="SM00530">
    <property type="entry name" value="HTH_XRE"/>
    <property type="match status" value="1"/>
</dbReference>
<keyword evidence="3" id="KW-0614">Plasmid</keyword>
<keyword evidence="1" id="KW-0238">DNA-binding</keyword>
<reference evidence="3" key="1">
    <citation type="journal article" date="2018" name="Genome Biol. Evol.">
        <title>Two Groups of Cocirculating, Epidemic Clostridiodes difficile Strains Microdiversify through Different Mechanisms.</title>
        <authorList>
            <person name="Murillo T."/>
            <person name="Ramirez-Vargas G."/>
            <person name="Riedel T."/>
            <person name="Overmann J."/>
            <person name="Andersen J.M."/>
            <person name="Guzman-Verri C."/>
            <person name="Chaves-Olarte E."/>
            <person name="Rodriguez C."/>
        </authorList>
    </citation>
    <scope>NUCLEOTIDE SEQUENCE</scope>
    <source>
        <strain evidence="3">LIBA-6289</strain>
        <plasmid evidence="3">LIBA6289</plasmid>
    </source>
</reference>